<feature type="compositionally biased region" description="Low complexity" evidence="1">
    <location>
        <begin position="98"/>
        <end position="116"/>
    </location>
</feature>
<feature type="transmembrane region" description="Helical" evidence="2">
    <location>
        <begin position="489"/>
        <end position="511"/>
    </location>
</feature>
<reference evidence="3 4" key="1">
    <citation type="submission" date="2017-08" db="EMBL/GenBank/DDBJ databases">
        <title>Acidophilic green algal genome provides insights into adaptation to an acidic environment.</title>
        <authorList>
            <person name="Hirooka S."/>
            <person name="Hirose Y."/>
            <person name="Kanesaki Y."/>
            <person name="Higuchi S."/>
            <person name="Fujiwara T."/>
            <person name="Onuma R."/>
            <person name="Era A."/>
            <person name="Ohbayashi R."/>
            <person name="Uzuka A."/>
            <person name="Nozaki H."/>
            <person name="Yoshikawa H."/>
            <person name="Miyagishima S.Y."/>
        </authorList>
    </citation>
    <scope>NUCLEOTIDE SEQUENCE [LARGE SCALE GENOMIC DNA]</scope>
    <source>
        <strain evidence="3 4">NIES-2499</strain>
    </source>
</reference>
<sequence>MMLLRKIELSKVSIPSGVVKTYKARPTLLHSRIAPVPNILYFGNFYHQSGRSRTAVKGNSNDEKSEARITAQSGSSASELSSAAVVSSSNSLGAETLTTGISASESTTGETSRSSEQQPEASPTQVVEATSLQEHQQLHNEEGTEHRGDSLGEEEWDPDYEYEGEYYIDEERLKDHQLALALVEELLPEPTEAVLATVHNGYVALAAVHLIQAGLLVMGAFTQSPILFSSVSASHHVGTNTVVLGCLAAASVRTAAQIIFMIDCVKLGEICTWRLQRMNLLLGLTELGTAGCAVVAAANGSTPVVLSMALGIVSLPAAALYLYAMKESHVCGGFFSWTIDWSSPGVMFQNLFQCLRRDLSTLPGWILISMGALALVGTCGLFTTSDPTGGATMSALRAAASFGFLQLTLTAHTLLDFAQNAVPAQSAGAYFKDVFRMEAQSLTRLHEAINPPPRRFIWLNAGMCVSALIQSAALLMVQNLGVDVNTDAYLWGPIYGCTALGLMYSATVAMSMNWVHLFEAAQLLLYTLMRGVVWFVDTFLYRWEFQKGAR</sequence>
<comment type="caution">
    <text evidence="3">The sequence shown here is derived from an EMBL/GenBank/DDBJ whole genome shotgun (WGS) entry which is preliminary data.</text>
</comment>
<feature type="region of interest" description="Disordered" evidence="1">
    <location>
        <begin position="98"/>
        <end position="156"/>
    </location>
</feature>
<proteinExistence type="predicted"/>
<keyword evidence="4" id="KW-1185">Reference proteome</keyword>
<dbReference type="AlphaFoldDB" id="A0A250XE27"/>
<feature type="transmembrane region" description="Helical" evidence="2">
    <location>
        <begin position="202"/>
        <end position="221"/>
    </location>
</feature>
<gene>
    <name evidence="3" type="ORF">CEUSTIGMA_g8585.t1</name>
</gene>
<feature type="compositionally biased region" description="Polar residues" evidence="1">
    <location>
        <begin position="117"/>
        <end position="135"/>
    </location>
</feature>
<evidence type="ECO:0000256" key="2">
    <source>
        <dbReference type="SAM" id="Phobius"/>
    </source>
</evidence>
<feature type="transmembrane region" description="Helical" evidence="2">
    <location>
        <begin position="280"/>
        <end position="298"/>
    </location>
</feature>
<keyword evidence="2" id="KW-1133">Transmembrane helix</keyword>
<feature type="transmembrane region" description="Helical" evidence="2">
    <location>
        <begin position="241"/>
        <end position="260"/>
    </location>
</feature>
<evidence type="ECO:0000313" key="3">
    <source>
        <dbReference type="EMBL" id="GAX81152.1"/>
    </source>
</evidence>
<keyword evidence="2" id="KW-0812">Transmembrane</keyword>
<name>A0A250XE27_9CHLO</name>
<keyword evidence="2" id="KW-0472">Membrane</keyword>
<organism evidence="3 4">
    <name type="scientific">Chlamydomonas eustigma</name>
    <dbReference type="NCBI Taxonomy" id="1157962"/>
    <lineage>
        <taxon>Eukaryota</taxon>
        <taxon>Viridiplantae</taxon>
        <taxon>Chlorophyta</taxon>
        <taxon>core chlorophytes</taxon>
        <taxon>Chlorophyceae</taxon>
        <taxon>CS clade</taxon>
        <taxon>Chlamydomonadales</taxon>
        <taxon>Chlamydomonadaceae</taxon>
        <taxon>Chlamydomonas</taxon>
    </lineage>
</organism>
<evidence type="ECO:0000256" key="1">
    <source>
        <dbReference type="SAM" id="MobiDB-lite"/>
    </source>
</evidence>
<dbReference type="OrthoDB" id="544843at2759"/>
<dbReference type="EMBL" id="BEGY01000061">
    <property type="protein sequence ID" value="GAX81152.1"/>
    <property type="molecule type" value="Genomic_DNA"/>
</dbReference>
<evidence type="ECO:0000313" key="4">
    <source>
        <dbReference type="Proteomes" id="UP000232323"/>
    </source>
</evidence>
<feature type="transmembrane region" description="Helical" evidence="2">
    <location>
        <begin position="364"/>
        <end position="383"/>
    </location>
</feature>
<feature type="region of interest" description="Disordered" evidence="1">
    <location>
        <begin position="52"/>
        <end position="80"/>
    </location>
</feature>
<feature type="transmembrane region" description="Helical" evidence="2">
    <location>
        <begin position="304"/>
        <end position="323"/>
    </location>
</feature>
<feature type="transmembrane region" description="Helical" evidence="2">
    <location>
        <begin position="523"/>
        <end position="541"/>
    </location>
</feature>
<accession>A0A250XE27</accession>
<dbReference type="Proteomes" id="UP000232323">
    <property type="component" value="Unassembled WGS sequence"/>
</dbReference>
<feature type="compositionally biased region" description="Basic and acidic residues" evidence="1">
    <location>
        <begin position="136"/>
        <end position="150"/>
    </location>
</feature>
<feature type="transmembrane region" description="Helical" evidence="2">
    <location>
        <begin position="456"/>
        <end position="477"/>
    </location>
</feature>
<protein>
    <submittedName>
        <fullName evidence="3">Uncharacterized protein</fullName>
    </submittedName>
</protein>